<organism evidence="1 2">
    <name type="scientific">Labedella endophytica</name>
    <dbReference type="NCBI Taxonomy" id="1523160"/>
    <lineage>
        <taxon>Bacteria</taxon>
        <taxon>Bacillati</taxon>
        <taxon>Actinomycetota</taxon>
        <taxon>Actinomycetes</taxon>
        <taxon>Micrococcales</taxon>
        <taxon>Microbacteriaceae</taxon>
        <taxon>Labedella</taxon>
    </lineage>
</organism>
<protein>
    <submittedName>
        <fullName evidence="1">Uncharacterized protein</fullName>
    </submittedName>
</protein>
<gene>
    <name evidence="1" type="ORF">ELQ94_12190</name>
</gene>
<name>A0A433JQ45_9MICO</name>
<evidence type="ECO:0000313" key="2">
    <source>
        <dbReference type="Proteomes" id="UP000274909"/>
    </source>
</evidence>
<keyword evidence="2" id="KW-1185">Reference proteome</keyword>
<accession>A0A433JQ45</accession>
<reference evidence="1 2" key="1">
    <citation type="submission" date="2018-12" db="EMBL/GenBank/DDBJ databases">
        <authorList>
            <person name="Li F."/>
        </authorList>
    </citation>
    <scope>NUCLEOTIDE SEQUENCE [LARGE SCALE GENOMIC DNA]</scope>
    <source>
        <strain evidence="1 2">EGI 6500705</strain>
    </source>
</reference>
<dbReference type="Proteomes" id="UP000274909">
    <property type="component" value="Unassembled WGS sequence"/>
</dbReference>
<dbReference type="EMBL" id="RZGZ01000003">
    <property type="protein sequence ID" value="RUQ99069.1"/>
    <property type="molecule type" value="Genomic_DNA"/>
</dbReference>
<sequence>MTLAPDIVLVDSSTTVRVRDVRVYTKGVLLTLDIAMRSESGWNTREEIDLTQRFSDSHLDEHHSFGGEQPGPELTDSRVETFDRALVGWRQYWVDTRDAVEPVVIRIKNPLDESADDWLVPLDMSVLAHARERVIDLSNAR</sequence>
<dbReference type="AlphaFoldDB" id="A0A433JQ45"/>
<comment type="caution">
    <text evidence="1">The sequence shown here is derived from an EMBL/GenBank/DDBJ whole genome shotgun (WGS) entry which is preliminary data.</text>
</comment>
<proteinExistence type="predicted"/>
<evidence type="ECO:0000313" key="1">
    <source>
        <dbReference type="EMBL" id="RUQ99069.1"/>
    </source>
</evidence>